<dbReference type="STRING" id="31234.E3LT06"/>
<keyword evidence="4" id="KW-1185">Reference proteome</keyword>
<keyword evidence="2" id="KW-0812">Transmembrane</keyword>
<feature type="transmembrane region" description="Helical" evidence="2">
    <location>
        <begin position="264"/>
        <end position="287"/>
    </location>
</feature>
<dbReference type="GO" id="GO:0015918">
    <property type="term" value="P:sterol transport"/>
    <property type="evidence" value="ECO:0007669"/>
    <property type="project" value="TreeGrafter"/>
</dbReference>
<feature type="transmembrane region" description="Helical" evidence="2">
    <location>
        <begin position="159"/>
        <end position="180"/>
    </location>
</feature>
<name>E3LT06_CAERE</name>
<feature type="region of interest" description="Disordered" evidence="1">
    <location>
        <begin position="298"/>
        <end position="322"/>
    </location>
</feature>
<feature type="transmembrane region" description="Helical" evidence="2">
    <location>
        <begin position="232"/>
        <end position="252"/>
    </location>
</feature>
<dbReference type="HOGENOM" id="CLU_1031486_0_0_1"/>
<feature type="compositionally biased region" description="Low complexity" evidence="1">
    <location>
        <begin position="310"/>
        <end position="322"/>
    </location>
</feature>
<gene>
    <name evidence="3" type="ORF">CRE_25408</name>
</gene>
<dbReference type="Proteomes" id="UP000008281">
    <property type="component" value="Unassembled WGS sequence"/>
</dbReference>
<protein>
    <recommendedName>
        <fullName evidence="5">SSD domain-containing protein</fullName>
    </recommendedName>
</protein>
<organism evidence="4">
    <name type="scientific">Caenorhabditis remanei</name>
    <name type="common">Caenorhabditis vulgaris</name>
    <dbReference type="NCBI Taxonomy" id="31234"/>
    <lineage>
        <taxon>Eukaryota</taxon>
        <taxon>Metazoa</taxon>
        <taxon>Ecdysozoa</taxon>
        <taxon>Nematoda</taxon>
        <taxon>Chromadorea</taxon>
        <taxon>Rhabditida</taxon>
        <taxon>Rhabditina</taxon>
        <taxon>Rhabditomorpha</taxon>
        <taxon>Rhabditoidea</taxon>
        <taxon>Rhabditidae</taxon>
        <taxon>Peloderinae</taxon>
        <taxon>Caenorhabditis</taxon>
    </lineage>
</organism>
<evidence type="ECO:0000313" key="3">
    <source>
        <dbReference type="EMBL" id="EFP09265.1"/>
    </source>
</evidence>
<evidence type="ECO:0000256" key="1">
    <source>
        <dbReference type="SAM" id="MobiDB-lite"/>
    </source>
</evidence>
<dbReference type="SUPFAM" id="SSF82866">
    <property type="entry name" value="Multidrug efflux transporter AcrB transmembrane domain"/>
    <property type="match status" value="1"/>
</dbReference>
<feature type="transmembrane region" description="Helical" evidence="2">
    <location>
        <begin position="187"/>
        <end position="212"/>
    </location>
</feature>
<proteinExistence type="predicted"/>
<feature type="compositionally biased region" description="Acidic residues" evidence="1">
    <location>
        <begin position="298"/>
        <end position="309"/>
    </location>
</feature>
<accession>E3LT06</accession>
<evidence type="ECO:0000256" key="2">
    <source>
        <dbReference type="SAM" id="Phobius"/>
    </source>
</evidence>
<keyword evidence="2" id="KW-1133">Transmembrane helix</keyword>
<dbReference type="OrthoDB" id="6510177at2759"/>
<sequence length="322" mass="35883">MITHILLFCDPTNATHCSSCSPRTSSLTAEAYFYRNLNNFLNTEPTVSCAHGGLVLAKPALNMTSDGRIQSSYFSTYFRKLNISDSNELYNAWRFTKLVADEIEKNLDMPGVRVFVYSTFFPYYEQYDSLTTTIVTLVVVVLFVELVTISLFLRVHLAGSFVSVFVLLSSYLHLMGWMYLQEITLNVVSAINMTMSLGIAVEFFSQILHGFYNSKKDKSEERAVDALVNNGATTLSGIFPAIMLTAGCLLFADSRVLITYFCNQLFGIGIVCIIHGVVYMPTLLAIFGSDYYDRVNSEEELSSESDQEVEPSSTSSTSETAV</sequence>
<dbReference type="Gene3D" id="1.20.1640.10">
    <property type="entry name" value="Multidrug efflux transporter AcrB transmembrane domain"/>
    <property type="match status" value="1"/>
</dbReference>
<dbReference type="eggNOG" id="KOG1933">
    <property type="taxonomic scope" value="Eukaryota"/>
</dbReference>
<evidence type="ECO:0008006" key="5">
    <source>
        <dbReference type="Google" id="ProtNLM"/>
    </source>
</evidence>
<dbReference type="AlphaFoldDB" id="E3LT06"/>
<dbReference type="GO" id="GO:0015485">
    <property type="term" value="F:cholesterol binding"/>
    <property type="evidence" value="ECO:0007669"/>
    <property type="project" value="TreeGrafter"/>
</dbReference>
<dbReference type="GO" id="GO:0005886">
    <property type="term" value="C:plasma membrane"/>
    <property type="evidence" value="ECO:0007669"/>
    <property type="project" value="TreeGrafter"/>
</dbReference>
<dbReference type="GO" id="GO:0042632">
    <property type="term" value="P:cholesterol homeostasis"/>
    <property type="evidence" value="ECO:0007669"/>
    <property type="project" value="TreeGrafter"/>
</dbReference>
<evidence type="ECO:0000313" key="4">
    <source>
        <dbReference type="Proteomes" id="UP000008281"/>
    </source>
</evidence>
<keyword evidence="2" id="KW-0472">Membrane</keyword>
<reference evidence="3" key="1">
    <citation type="submission" date="2007-07" db="EMBL/GenBank/DDBJ databases">
        <title>PCAP assembly of the Caenorhabditis remanei genome.</title>
        <authorList>
            <consortium name="The Caenorhabditis remanei Sequencing Consortium"/>
            <person name="Wilson R.K."/>
        </authorList>
    </citation>
    <scope>NUCLEOTIDE SEQUENCE [LARGE SCALE GENOMIC DNA]</scope>
    <source>
        <strain evidence="3">PB4641</strain>
    </source>
</reference>
<dbReference type="GO" id="GO:0030299">
    <property type="term" value="P:intestinal cholesterol absorption"/>
    <property type="evidence" value="ECO:0007669"/>
    <property type="project" value="TreeGrafter"/>
</dbReference>
<dbReference type="PANTHER" id="PTHR45727:SF2">
    <property type="entry name" value="NPC INTRACELLULAR CHOLESTEROL TRANSPORTER 1"/>
    <property type="match status" value="1"/>
</dbReference>
<dbReference type="InParanoid" id="E3LT06"/>
<feature type="transmembrane region" description="Helical" evidence="2">
    <location>
        <begin position="130"/>
        <end position="153"/>
    </location>
</feature>
<dbReference type="EMBL" id="DS268414">
    <property type="protein sequence ID" value="EFP09265.1"/>
    <property type="molecule type" value="Genomic_DNA"/>
</dbReference>
<dbReference type="OMA" id="WMYLQEI"/>
<dbReference type="PANTHER" id="PTHR45727">
    <property type="entry name" value="NPC INTRACELLULAR CHOLESTEROL TRANSPORTER 1"/>
    <property type="match status" value="1"/>
</dbReference>